<dbReference type="InterPro" id="IPR001915">
    <property type="entry name" value="Peptidase_M48"/>
</dbReference>
<evidence type="ECO:0000259" key="9">
    <source>
        <dbReference type="Pfam" id="PF01435"/>
    </source>
</evidence>
<keyword evidence="4 6" id="KW-0862">Zinc</keyword>
<evidence type="ECO:0000256" key="6">
    <source>
        <dbReference type="RuleBase" id="RU003983"/>
    </source>
</evidence>
<keyword evidence="3 6" id="KW-0378">Hydrolase</keyword>
<feature type="region of interest" description="Disordered" evidence="7">
    <location>
        <begin position="42"/>
        <end position="63"/>
    </location>
</feature>
<comment type="similarity">
    <text evidence="6">Belongs to the peptidase M48 family.</text>
</comment>
<evidence type="ECO:0000256" key="4">
    <source>
        <dbReference type="ARBA" id="ARBA00022833"/>
    </source>
</evidence>
<evidence type="ECO:0000256" key="8">
    <source>
        <dbReference type="SAM" id="Phobius"/>
    </source>
</evidence>
<proteinExistence type="inferred from homology"/>
<evidence type="ECO:0000256" key="3">
    <source>
        <dbReference type="ARBA" id="ARBA00022801"/>
    </source>
</evidence>
<evidence type="ECO:0000256" key="7">
    <source>
        <dbReference type="SAM" id="MobiDB-lite"/>
    </source>
</evidence>
<dbReference type="PANTHER" id="PTHR22726:SF1">
    <property type="entry name" value="METALLOENDOPEPTIDASE OMA1, MITOCHONDRIAL"/>
    <property type="match status" value="1"/>
</dbReference>
<gene>
    <name evidence="10" type="primary">OMA1</name>
    <name evidence="10" type="ORF">SEUCBS140593_009106</name>
</gene>
<reference evidence="10 11" key="1">
    <citation type="submission" date="2024-01" db="EMBL/GenBank/DDBJ databases">
        <authorList>
            <person name="Allen C."/>
            <person name="Tagirdzhanova G."/>
        </authorList>
    </citation>
    <scope>NUCLEOTIDE SEQUENCE [LARGE SCALE GENOMIC DNA]</scope>
</reference>
<keyword evidence="5 6" id="KW-0482">Metalloprotease</keyword>
<evidence type="ECO:0000256" key="1">
    <source>
        <dbReference type="ARBA" id="ARBA00022670"/>
    </source>
</evidence>
<keyword evidence="1 6" id="KW-0645">Protease</keyword>
<organism evidence="10 11">
    <name type="scientific">Sporothrix eucalyptigena</name>
    <dbReference type="NCBI Taxonomy" id="1812306"/>
    <lineage>
        <taxon>Eukaryota</taxon>
        <taxon>Fungi</taxon>
        <taxon>Dikarya</taxon>
        <taxon>Ascomycota</taxon>
        <taxon>Pezizomycotina</taxon>
        <taxon>Sordariomycetes</taxon>
        <taxon>Sordariomycetidae</taxon>
        <taxon>Ophiostomatales</taxon>
        <taxon>Ophiostomataceae</taxon>
        <taxon>Sporothrix</taxon>
    </lineage>
</organism>
<keyword evidence="11" id="KW-1185">Reference proteome</keyword>
<dbReference type="InterPro" id="IPR051156">
    <property type="entry name" value="Mito/Outer_Membr_Metalloprot"/>
</dbReference>
<comment type="cofactor">
    <cofactor evidence="6">
        <name>Zn(2+)</name>
        <dbReference type="ChEBI" id="CHEBI:29105"/>
    </cofactor>
    <text evidence="6">Binds 1 zinc ion per subunit.</text>
</comment>
<keyword evidence="8" id="KW-1133">Transmembrane helix</keyword>
<evidence type="ECO:0000313" key="11">
    <source>
        <dbReference type="Proteomes" id="UP001642482"/>
    </source>
</evidence>
<dbReference type="Gene3D" id="3.30.2010.10">
    <property type="entry name" value="Metalloproteases ('zincins'), catalytic domain"/>
    <property type="match status" value="1"/>
</dbReference>
<feature type="domain" description="Peptidase M48" evidence="9">
    <location>
        <begin position="174"/>
        <end position="349"/>
    </location>
</feature>
<dbReference type="EMBL" id="CAWUHD010000140">
    <property type="protein sequence ID" value="CAK7234908.1"/>
    <property type="molecule type" value="Genomic_DNA"/>
</dbReference>
<keyword evidence="8" id="KW-0472">Membrane</keyword>
<keyword evidence="8" id="KW-0812">Transmembrane</keyword>
<comment type="caution">
    <text evidence="10">The sequence shown here is derived from an EMBL/GenBank/DDBJ whole genome shotgun (WGS) entry which is preliminary data.</text>
</comment>
<protein>
    <submittedName>
        <fullName evidence="10">Metalloendopeptidase</fullName>
    </submittedName>
</protein>
<dbReference type="Proteomes" id="UP001642482">
    <property type="component" value="Unassembled WGS sequence"/>
</dbReference>
<name>A0ABP0CSB7_9PEZI</name>
<accession>A0ABP0CSB7</accession>
<evidence type="ECO:0000256" key="2">
    <source>
        <dbReference type="ARBA" id="ARBA00022723"/>
    </source>
</evidence>
<dbReference type="Pfam" id="PF01435">
    <property type="entry name" value="Peptidase_M48"/>
    <property type="match status" value="1"/>
</dbReference>
<evidence type="ECO:0000313" key="10">
    <source>
        <dbReference type="EMBL" id="CAK7234908.1"/>
    </source>
</evidence>
<sequence length="384" mass="43262">MIARISGYVGASIDLIDREDPHGTSGRLARVRCPARRKVYNYDPNGPRYQQQQQRQRQGQQEQHAFKGVPIMPGELPPASSFEESGFHRRGSFFRRAMSSASMQTVMVIAAVGALLFYFTHLEVVPVSGRRRFNCFGEDSMKLLGEMQYEELMQEAKAQRQRFLPNYDPRTMVVKNVMSRLIPVSGMPNNPGDWEIVVIDDQSMANAFVLPGGKVFVFSGIFSMARNEDAVAAVLGHELAHNLANHHGERASSALGSTILVASTFFLTAGLSYFVLKPVIELVFNTPMSRKQESEADFIGLMLMAEACFDPSEAAKFWYRMDQAQTLQPPEWISTHPSNQHRMEKIKEWLPAAMEKRKQSACDGTQDFAFRFKRALRNGILLNA</sequence>
<dbReference type="CDD" id="cd07331">
    <property type="entry name" value="M48C_Oma1_like"/>
    <property type="match status" value="1"/>
</dbReference>
<feature type="transmembrane region" description="Helical" evidence="8">
    <location>
        <begin position="254"/>
        <end position="276"/>
    </location>
</feature>
<feature type="compositionally biased region" description="Low complexity" evidence="7">
    <location>
        <begin position="50"/>
        <end position="63"/>
    </location>
</feature>
<keyword evidence="2" id="KW-0479">Metal-binding</keyword>
<feature type="transmembrane region" description="Helical" evidence="8">
    <location>
        <begin position="97"/>
        <end position="119"/>
    </location>
</feature>
<evidence type="ECO:0000256" key="5">
    <source>
        <dbReference type="ARBA" id="ARBA00023049"/>
    </source>
</evidence>
<dbReference type="PANTHER" id="PTHR22726">
    <property type="entry name" value="METALLOENDOPEPTIDASE OMA1"/>
    <property type="match status" value="1"/>
</dbReference>